<organism evidence="1 2">
    <name type="scientific">Vermiconidia calcicola</name>
    <dbReference type="NCBI Taxonomy" id="1690605"/>
    <lineage>
        <taxon>Eukaryota</taxon>
        <taxon>Fungi</taxon>
        <taxon>Dikarya</taxon>
        <taxon>Ascomycota</taxon>
        <taxon>Pezizomycotina</taxon>
        <taxon>Dothideomycetes</taxon>
        <taxon>Dothideomycetidae</taxon>
        <taxon>Mycosphaerellales</taxon>
        <taxon>Extremaceae</taxon>
        <taxon>Vermiconidia</taxon>
    </lineage>
</organism>
<name>A0ACC3MSU9_9PEZI</name>
<evidence type="ECO:0000313" key="1">
    <source>
        <dbReference type="EMBL" id="KAK3702364.1"/>
    </source>
</evidence>
<keyword evidence="2" id="KW-1185">Reference proteome</keyword>
<dbReference type="Proteomes" id="UP001281147">
    <property type="component" value="Unassembled WGS sequence"/>
</dbReference>
<protein>
    <submittedName>
        <fullName evidence="1">Uncharacterized protein</fullName>
    </submittedName>
</protein>
<proteinExistence type="predicted"/>
<comment type="caution">
    <text evidence="1">The sequence shown here is derived from an EMBL/GenBank/DDBJ whole genome shotgun (WGS) entry which is preliminary data.</text>
</comment>
<reference evidence="1" key="1">
    <citation type="submission" date="2023-07" db="EMBL/GenBank/DDBJ databases">
        <title>Black Yeasts Isolated from many extreme environments.</title>
        <authorList>
            <person name="Coleine C."/>
            <person name="Stajich J.E."/>
            <person name="Selbmann L."/>
        </authorList>
    </citation>
    <scope>NUCLEOTIDE SEQUENCE</scope>
    <source>
        <strain evidence="1">CCFEE 5714</strain>
    </source>
</reference>
<gene>
    <name evidence="1" type="ORF">LTR37_014938</name>
</gene>
<evidence type="ECO:0000313" key="2">
    <source>
        <dbReference type="Proteomes" id="UP001281147"/>
    </source>
</evidence>
<accession>A0ACC3MSU9</accession>
<dbReference type="EMBL" id="JAUTXU010000162">
    <property type="protein sequence ID" value="KAK3702364.1"/>
    <property type="molecule type" value="Genomic_DNA"/>
</dbReference>
<sequence length="369" mass="39072">MGLEDLPKKMRAIQVVEFNKPYEINEVDVPTDLQPTDLLVKVAVASNCHTDGMVAEGAFGSKLPQIASHEGAGTVVALGDLAKERGFKEGMRVMCGIPLHPCGHCHDCLGPESHRQYCANLEGHVGVTTDGCFAEYMRADSASSTPLPDEVTFLSAAPLACAGRTVWRSVLQTGLKAGEWVCIVGSGGGLGHLGIQFAKALGLQVIGVDARDEGLELSKHYGADVIVDARKGKDAVVKEVQKVTNGQGADSSITLSDHPDACSIACGSTKMHGVVVQIAQPEQISVPFPEIIFRDIKIHGSLICSPSESVSMLETIAKHGVTVTTVPFEGLDKIGELVELVHGGKIKGKAAIIVDPEQIEHEKKIGAKY</sequence>